<protein>
    <submittedName>
        <fullName evidence="2">Uncharacterized protein</fullName>
    </submittedName>
</protein>
<feature type="compositionally biased region" description="Polar residues" evidence="1">
    <location>
        <begin position="7"/>
        <end position="28"/>
    </location>
</feature>
<evidence type="ECO:0000313" key="3">
    <source>
        <dbReference type="Proteomes" id="UP000693946"/>
    </source>
</evidence>
<reference evidence="2 3" key="1">
    <citation type="journal article" date="2021" name="Sci. Rep.">
        <title>Chromosome anchoring in Senegalese sole (Solea senegalensis) reveals sex-associated markers and genome rearrangements in flatfish.</title>
        <authorList>
            <person name="Guerrero-Cozar I."/>
            <person name="Gomez-Garrido J."/>
            <person name="Berbel C."/>
            <person name="Martinez-Blanch J.F."/>
            <person name="Alioto T."/>
            <person name="Claros M.G."/>
            <person name="Gagnaire P.A."/>
            <person name="Manchado M."/>
        </authorList>
    </citation>
    <scope>NUCLEOTIDE SEQUENCE [LARGE SCALE GENOMIC DNA]</scope>
    <source>
        <strain evidence="2">Sse05_10M</strain>
    </source>
</reference>
<accession>A0AAV6RE87</accession>
<sequence length="52" mass="5954">MRAFGGSQLSADTQHQSCEQTKQYSSEGQRVKWMKDCYPQLTHTDQMLSEGN</sequence>
<dbReference type="Proteomes" id="UP000693946">
    <property type="component" value="Linkage Group LG2"/>
</dbReference>
<proteinExistence type="predicted"/>
<organism evidence="2 3">
    <name type="scientific">Solea senegalensis</name>
    <name type="common">Senegalese sole</name>
    <dbReference type="NCBI Taxonomy" id="28829"/>
    <lineage>
        <taxon>Eukaryota</taxon>
        <taxon>Metazoa</taxon>
        <taxon>Chordata</taxon>
        <taxon>Craniata</taxon>
        <taxon>Vertebrata</taxon>
        <taxon>Euteleostomi</taxon>
        <taxon>Actinopterygii</taxon>
        <taxon>Neopterygii</taxon>
        <taxon>Teleostei</taxon>
        <taxon>Neoteleostei</taxon>
        <taxon>Acanthomorphata</taxon>
        <taxon>Carangaria</taxon>
        <taxon>Pleuronectiformes</taxon>
        <taxon>Pleuronectoidei</taxon>
        <taxon>Soleidae</taxon>
        <taxon>Solea</taxon>
    </lineage>
</organism>
<gene>
    <name evidence="2" type="ORF">JOB18_038857</name>
</gene>
<comment type="caution">
    <text evidence="2">The sequence shown here is derived from an EMBL/GenBank/DDBJ whole genome shotgun (WGS) entry which is preliminary data.</text>
</comment>
<evidence type="ECO:0000256" key="1">
    <source>
        <dbReference type="SAM" id="MobiDB-lite"/>
    </source>
</evidence>
<keyword evidence="3" id="KW-1185">Reference proteome</keyword>
<feature type="region of interest" description="Disordered" evidence="1">
    <location>
        <begin position="1"/>
        <end position="29"/>
    </location>
</feature>
<dbReference type="AlphaFoldDB" id="A0AAV6RE87"/>
<evidence type="ECO:0000313" key="2">
    <source>
        <dbReference type="EMBL" id="KAG7503455.1"/>
    </source>
</evidence>
<dbReference type="EMBL" id="JAGKHQ010000012">
    <property type="protein sequence ID" value="KAG7503455.1"/>
    <property type="molecule type" value="Genomic_DNA"/>
</dbReference>
<name>A0AAV6RE87_SOLSE</name>